<feature type="region of interest" description="Disordered" evidence="1">
    <location>
        <begin position="144"/>
        <end position="246"/>
    </location>
</feature>
<reference evidence="2" key="1">
    <citation type="submission" date="2022-08" db="EMBL/GenBank/DDBJ databases">
        <authorList>
            <person name="Gutierrez-Valencia J."/>
        </authorList>
    </citation>
    <scope>NUCLEOTIDE SEQUENCE</scope>
</reference>
<keyword evidence="3" id="KW-1185">Reference proteome</keyword>
<comment type="caution">
    <text evidence="2">The sequence shown here is derived from an EMBL/GenBank/DDBJ whole genome shotgun (WGS) entry which is preliminary data.</text>
</comment>
<dbReference type="Proteomes" id="UP001154282">
    <property type="component" value="Unassembled WGS sequence"/>
</dbReference>
<gene>
    <name evidence="2" type="ORF">LITE_LOCUS6039</name>
</gene>
<evidence type="ECO:0000313" key="2">
    <source>
        <dbReference type="EMBL" id="CAI0388955.1"/>
    </source>
</evidence>
<dbReference type="PANTHER" id="PTHR35711:SF1">
    <property type="entry name" value="ECTODERMAL, ISOFORM F"/>
    <property type="match status" value="1"/>
</dbReference>
<feature type="compositionally biased region" description="Basic and acidic residues" evidence="1">
    <location>
        <begin position="144"/>
        <end position="153"/>
    </location>
</feature>
<organism evidence="2 3">
    <name type="scientific">Linum tenue</name>
    <dbReference type="NCBI Taxonomy" id="586396"/>
    <lineage>
        <taxon>Eukaryota</taxon>
        <taxon>Viridiplantae</taxon>
        <taxon>Streptophyta</taxon>
        <taxon>Embryophyta</taxon>
        <taxon>Tracheophyta</taxon>
        <taxon>Spermatophyta</taxon>
        <taxon>Magnoliopsida</taxon>
        <taxon>eudicotyledons</taxon>
        <taxon>Gunneridae</taxon>
        <taxon>Pentapetalae</taxon>
        <taxon>rosids</taxon>
        <taxon>fabids</taxon>
        <taxon>Malpighiales</taxon>
        <taxon>Linaceae</taxon>
        <taxon>Linum</taxon>
    </lineage>
</organism>
<dbReference type="EMBL" id="CAMGYJ010000003">
    <property type="protein sequence ID" value="CAI0388955.1"/>
    <property type="molecule type" value="Genomic_DNA"/>
</dbReference>
<evidence type="ECO:0000313" key="3">
    <source>
        <dbReference type="Proteomes" id="UP001154282"/>
    </source>
</evidence>
<feature type="non-terminal residue" evidence="2">
    <location>
        <position position="1"/>
    </location>
</feature>
<feature type="compositionally biased region" description="Acidic residues" evidence="1">
    <location>
        <begin position="154"/>
        <end position="236"/>
    </location>
</feature>
<proteinExistence type="predicted"/>
<dbReference type="PANTHER" id="PTHR35711">
    <property type="entry name" value="EXPRESSED PROTEIN"/>
    <property type="match status" value="1"/>
</dbReference>
<evidence type="ECO:0000256" key="1">
    <source>
        <dbReference type="SAM" id="MobiDB-lite"/>
    </source>
</evidence>
<accession>A0AAV0HYE8</accession>
<dbReference type="AlphaFoldDB" id="A0AAV0HYE8"/>
<sequence>PNSDQTLAGFTLTGPKTALRKTQNQRSSFSTTLPRSLVSPSAFAITLLLSSAEDLIFSLPRRHLVILPPLMEVLGSMSSVGRRVEWASSVVEAMVVETAVAAGKALACLLFMTGLLVAEAEALPSLTDLEERFPFSKLHEKECSNVEENKDASDTDDDGEDDDDDNAEDDDDDDDAGDEDFTGDEGGDPEDDPEVNGAGDSDDDEDDDDDDEDDGDDDGEDDDDDDEEDEEDDDDTPQQPPAKKRK</sequence>
<protein>
    <submittedName>
        <fullName evidence="2">Uncharacterized protein</fullName>
    </submittedName>
</protein>
<name>A0AAV0HYE8_9ROSI</name>